<dbReference type="CDD" id="cd00198">
    <property type="entry name" value="vWFA"/>
    <property type="match status" value="1"/>
</dbReference>
<evidence type="ECO:0000259" key="1">
    <source>
        <dbReference type="PROSITE" id="PS50234"/>
    </source>
</evidence>
<proteinExistence type="predicted"/>
<gene>
    <name evidence="2" type="ORF">GETHOR_08040</name>
</gene>
<accession>A0ABM8DP38</accession>
<dbReference type="Proteomes" id="UP001242010">
    <property type="component" value="Chromosome"/>
</dbReference>
<keyword evidence="3" id="KW-1185">Reference proteome</keyword>
<dbReference type="InterPro" id="IPR002035">
    <property type="entry name" value="VWF_A"/>
</dbReference>
<dbReference type="SUPFAM" id="SSF53300">
    <property type="entry name" value="vWA-like"/>
    <property type="match status" value="1"/>
</dbReference>
<evidence type="ECO:0000313" key="3">
    <source>
        <dbReference type="Proteomes" id="UP001242010"/>
    </source>
</evidence>
<protein>
    <recommendedName>
        <fullName evidence="1">VWFA domain-containing protein</fullName>
    </recommendedName>
</protein>
<dbReference type="EMBL" id="AP027079">
    <property type="protein sequence ID" value="BDU68703.1"/>
    <property type="molecule type" value="Genomic_DNA"/>
</dbReference>
<dbReference type="Gene3D" id="3.40.50.410">
    <property type="entry name" value="von Willebrand factor, type A domain"/>
    <property type="match status" value="1"/>
</dbReference>
<name>A0ABM8DP38_9BACT</name>
<dbReference type="PROSITE" id="PS50234">
    <property type="entry name" value="VWFA"/>
    <property type="match status" value="1"/>
</dbReference>
<sequence length="284" mass="30276">MALDAPSLRATHTTPITRQNPGCILFLLDQSGSMADPFTLPGEPEISRAKGVADVVNRVLMELVLACTKGELVYDRFQVGVVTYGGTAAMAPYFQGLRPLSEVAENPLDVERRPIVNPGGSTSDIFFPFWFEPRAEGGTPMCEAIRIAHGLIAPWVAQYPESFPPIIFNISDGESTDGSPLEGLRSLQAVSTLDGPCLTFNCLLASGSGPQVVWPARAEQVPEGNLRDLFEGSSVLPEAMRHRAAAAHKLSLESGARGVVLNVGLLDLVRLLDIGTPANDGGAR</sequence>
<dbReference type="InterPro" id="IPR036465">
    <property type="entry name" value="vWFA_dom_sf"/>
</dbReference>
<feature type="domain" description="VWFA" evidence="1">
    <location>
        <begin position="23"/>
        <end position="193"/>
    </location>
</feature>
<reference evidence="3" key="1">
    <citation type="journal article" date="2023" name="Int. J. Syst. Evol. Microbiol.">
        <title>Mesoterricola silvestris gen. nov., sp. nov., Mesoterricola sediminis sp. nov., Geothrix oryzae sp. nov., Geothrix edaphica sp. nov., Geothrix rubra sp. nov., and Geothrix limicola sp. nov., six novel members of Acidobacteriota isolated from soils.</title>
        <authorList>
            <person name="Itoh H."/>
            <person name="Sugisawa Y."/>
            <person name="Mise K."/>
            <person name="Xu Z."/>
            <person name="Kuniyasu M."/>
            <person name="Ushijima N."/>
            <person name="Kawano K."/>
            <person name="Kobayashi E."/>
            <person name="Shiratori Y."/>
            <person name="Masuda Y."/>
            <person name="Senoo K."/>
        </authorList>
    </citation>
    <scope>NUCLEOTIDE SEQUENCE [LARGE SCALE GENOMIC DNA]</scope>
    <source>
        <strain evidence="3">Red222</strain>
    </source>
</reference>
<evidence type="ECO:0000313" key="2">
    <source>
        <dbReference type="EMBL" id="BDU68703.1"/>
    </source>
</evidence>
<organism evidence="2 3">
    <name type="scientific">Geothrix oryzae</name>
    <dbReference type="NCBI Taxonomy" id="2927975"/>
    <lineage>
        <taxon>Bacteria</taxon>
        <taxon>Pseudomonadati</taxon>
        <taxon>Acidobacteriota</taxon>
        <taxon>Holophagae</taxon>
        <taxon>Holophagales</taxon>
        <taxon>Holophagaceae</taxon>
        <taxon>Geothrix</taxon>
    </lineage>
</organism>